<accession>A0A5K1K519</accession>
<sequence>MQFALNPRVVKATGFFSTPPHPSLPRLDEQDLQHRTPGTTTQMDERCKALLPGWTQTRCAAPSDRSNDFCPSHKEERWRLVRAYKEASERVDALKPSAVTTNGQLYALSRYSADELRAAEAATAEYLDAVRAELRGRTTVSERFYANGAQTVIVVWVHHGFGWCTN</sequence>
<name>A0A5K1K519_9APHY</name>
<evidence type="ECO:0000313" key="1">
    <source>
        <dbReference type="EMBL" id="VWP01373.1"/>
    </source>
</evidence>
<proteinExistence type="predicted"/>
<dbReference type="AlphaFoldDB" id="A0A5K1K519"/>
<organism evidence="1">
    <name type="scientific">Ganoderma boninense</name>
    <dbReference type="NCBI Taxonomy" id="34458"/>
    <lineage>
        <taxon>Eukaryota</taxon>
        <taxon>Fungi</taxon>
        <taxon>Dikarya</taxon>
        <taxon>Basidiomycota</taxon>
        <taxon>Agaricomycotina</taxon>
        <taxon>Agaricomycetes</taxon>
        <taxon>Polyporales</taxon>
        <taxon>Polyporaceae</taxon>
        <taxon>Ganoderma</taxon>
    </lineage>
</organism>
<reference evidence="1" key="1">
    <citation type="submission" date="2019-10" db="EMBL/GenBank/DDBJ databases">
        <authorList>
            <person name="Nor Muhammad N."/>
        </authorList>
    </citation>
    <scope>NUCLEOTIDE SEQUENCE</scope>
</reference>
<gene>
    <name evidence="1" type="primary">I1RI73</name>
</gene>
<dbReference type="EMBL" id="LR729318">
    <property type="protein sequence ID" value="VWP01373.1"/>
    <property type="molecule type" value="Genomic_DNA"/>
</dbReference>
<protein>
    <submittedName>
        <fullName evidence="1">Uncharacterized protein</fullName>
    </submittedName>
</protein>